<gene>
    <name evidence="1" type="ORF">CINCED_3A005649</name>
</gene>
<evidence type="ECO:0000313" key="1">
    <source>
        <dbReference type="EMBL" id="VVC32503.1"/>
    </source>
</evidence>
<dbReference type="Proteomes" id="UP000325440">
    <property type="component" value="Unassembled WGS sequence"/>
</dbReference>
<reference evidence="1 2" key="1">
    <citation type="submission" date="2019-08" db="EMBL/GenBank/DDBJ databases">
        <authorList>
            <person name="Alioto T."/>
            <person name="Alioto T."/>
            <person name="Gomez Garrido J."/>
        </authorList>
    </citation>
    <scope>NUCLEOTIDE SEQUENCE [LARGE SCALE GENOMIC DNA]</scope>
</reference>
<proteinExistence type="predicted"/>
<dbReference type="OrthoDB" id="409048at2759"/>
<evidence type="ECO:0008006" key="3">
    <source>
        <dbReference type="Google" id="ProtNLM"/>
    </source>
</evidence>
<keyword evidence="2" id="KW-1185">Reference proteome</keyword>
<organism evidence="1 2">
    <name type="scientific">Cinara cedri</name>
    <dbReference type="NCBI Taxonomy" id="506608"/>
    <lineage>
        <taxon>Eukaryota</taxon>
        <taxon>Metazoa</taxon>
        <taxon>Ecdysozoa</taxon>
        <taxon>Arthropoda</taxon>
        <taxon>Hexapoda</taxon>
        <taxon>Insecta</taxon>
        <taxon>Pterygota</taxon>
        <taxon>Neoptera</taxon>
        <taxon>Paraneoptera</taxon>
        <taxon>Hemiptera</taxon>
        <taxon>Sternorrhyncha</taxon>
        <taxon>Aphidomorpha</taxon>
        <taxon>Aphidoidea</taxon>
        <taxon>Aphididae</taxon>
        <taxon>Lachninae</taxon>
        <taxon>Cinara</taxon>
    </lineage>
</organism>
<evidence type="ECO:0000313" key="2">
    <source>
        <dbReference type="Proteomes" id="UP000325440"/>
    </source>
</evidence>
<dbReference type="AlphaFoldDB" id="A0A5E4MJU7"/>
<dbReference type="EMBL" id="CABPRJ010000956">
    <property type="protein sequence ID" value="VVC32503.1"/>
    <property type="molecule type" value="Genomic_DNA"/>
</dbReference>
<accession>A0A5E4MJU7</accession>
<protein>
    <recommendedName>
        <fullName evidence="3">Reverse transcriptase domain</fullName>
    </recommendedName>
</protein>
<name>A0A5E4MJU7_9HEMI</name>
<sequence length="164" mass="18842">MLVNHRFQMFMDGKKNRWCSVNNGLLQESILAPALFRYEGTKVFNLYIHNLLIITGQEFQFADDIDIAHTCKDMKLQKKFKTKVNLVQKLAGTRWGTDASILRMATIALVYSTAKYEAPVWLNSVHPGKVDMHLNSAMRLISRVVQSTPVLLNITPPEIRRMKH</sequence>